<comment type="caution">
    <text evidence="1">The sequence shown here is derived from an EMBL/GenBank/DDBJ whole genome shotgun (WGS) entry which is preliminary data.</text>
</comment>
<dbReference type="Proteomes" id="UP000749471">
    <property type="component" value="Unassembled WGS sequence"/>
</dbReference>
<keyword evidence="2" id="KW-1185">Reference proteome</keyword>
<dbReference type="InterPro" id="IPR003787">
    <property type="entry name" value="Sulphur_relay_DsrE/F-like"/>
</dbReference>
<sequence length="112" mass="12646">MGGLKALFHIDEIEKWDLLLANVKNLLESTDDQAIIEVVANSKGVLGLKKDFKLDYIIEKQYNRGVRFVVCNNSLKNIGISKDEILPIVEIIEAGVKEIIEKQQEGYGYIKP</sequence>
<reference evidence="1 2" key="1">
    <citation type="submission" date="2021-06" db="EMBL/GenBank/DDBJ databases">
        <authorList>
            <person name="Sun Q."/>
            <person name="Li D."/>
        </authorList>
    </citation>
    <scope>NUCLEOTIDE SEQUENCE [LARGE SCALE GENOMIC DNA]</scope>
    <source>
        <strain evidence="1 2">MSJ-40</strain>
    </source>
</reference>
<dbReference type="EMBL" id="JAHLPM010000011">
    <property type="protein sequence ID" value="MBU5438990.1"/>
    <property type="molecule type" value="Genomic_DNA"/>
</dbReference>
<dbReference type="RefSeq" id="WP_216520563.1">
    <property type="nucleotide sequence ID" value="NZ_JAHLPM010000011.1"/>
</dbReference>
<dbReference type="PANTHER" id="PTHR37691">
    <property type="entry name" value="BLR3518 PROTEIN"/>
    <property type="match status" value="1"/>
</dbReference>
<accession>A0ABS6E7V0</accession>
<gene>
    <name evidence="1" type="ORF">KQI42_13260</name>
</gene>
<organism evidence="1 2">
    <name type="scientific">Tissierella simiarum</name>
    <dbReference type="NCBI Taxonomy" id="2841534"/>
    <lineage>
        <taxon>Bacteria</taxon>
        <taxon>Bacillati</taxon>
        <taxon>Bacillota</taxon>
        <taxon>Tissierellia</taxon>
        <taxon>Tissierellales</taxon>
        <taxon>Tissierellaceae</taxon>
        <taxon>Tissierella</taxon>
    </lineage>
</organism>
<name>A0ABS6E7V0_9FIRM</name>
<evidence type="ECO:0000313" key="1">
    <source>
        <dbReference type="EMBL" id="MBU5438990.1"/>
    </source>
</evidence>
<protein>
    <submittedName>
        <fullName evidence="1">DsrE family protein</fullName>
    </submittedName>
</protein>
<proteinExistence type="predicted"/>
<dbReference type="Pfam" id="PF02635">
    <property type="entry name" value="DsrE"/>
    <property type="match status" value="1"/>
</dbReference>
<evidence type="ECO:0000313" key="2">
    <source>
        <dbReference type="Proteomes" id="UP000749471"/>
    </source>
</evidence>
<dbReference type="PANTHER" id="PTHR37691:SF1">
    <property type="entry name" value="BLR3518 PROTEIN"/>
    <property type="match status" value="1"/>
</dbReference>